<proteinExistence type="predicted"/>
<accession>M2MJR7</accession>
<keyword evidence="1" id="KW-0812">Transmembrane</keyword>
<evidence type="ECO:0000313" key="3">
    <source>
        <dbReference type="Proteomes" id="UP000011761"/>
    </source>
</evidence>
<gene>
    <name evidence="2" type="ORF">BAUCODRAFT_298019</name>
</gene>
<dbReference type="GeneID" id="19111014"/>
<keyword evidence="3" id="KW-1185">Reference proteome</keyword>
<dbReference type="KEGG" id="bcom:BAUCODRAFT_298019"/>
<keyword evidence="1" id="KW-0472">Membrane</keyword>
<dbReference type="AlphaFoldDB" id="M2MJR7"/>
<dbReference type="OrthoDB" id="2563633at2759"/>
<dbReference type="eggNOG" id="ENOG502RMCU">
    <property type="taxonomic scope" value="Eukaryota"/>
</dbReference>
<dbReference type="Proteomes" id="UP000011761">
    <property type="component" value="Unassembled WGS sequence"/>
</dbReference>
<organism evidence="2 3">
    <name type="scientific">Baudoinia panamericana (strain UAMH 10762)</name>
    <name type="common">Angels' share fungus</name>
    <name type="synonym">Baudoinia compniacensis (strain UAMH 10762)</name>
    <dbReference type="NCBI Taxonomy" id="717646"/>
    <lineage>
        <taxon>Eukaryota</taxon>
        <taxon>Fungi</taxon>
        <taxon>Dikarya</taxon>
        <taxon>Ascomycota</taxon>
        <taxon>Pezizomycotina</taxon>
        <taxon>Dothideomycetes</taxon>
        <taxon>Dothideomycetidae</taxon>
        <taxon>Mycosphaerellales</taxon>
        <taxon>Teratosphaeriaceae</taxon>
        <taxon>Baudoinia</taxon>
    </lineage>
</organism>
<evidence type="ECO:0000256" key="1">
    <source>
        <dbReference type="SAM" id="Phobius"/>
    </source>
</evidence>
<evidence type="ECO:0000313" key="2">
    <source>
        <dbReference type="EMBL" id="EMC91563.1"/>
    </source>
</evidence>
<dbReference type="EMBL" id="KB445563">
    <property type="protein sequence ID" value="EMC91563.1"/>
    <property type="molecule type" value="Genomic_DNA"/>
</dbReference>
<reference evidence="2 3" key="1">
    <citation type="journal article" date="2012" name="PLoS Pathog.">
        <title>Diverse lifestyles and strategies of plant pathogenesis encoded in the genomes of eighteen Dothideomycetes fungi.</title>
        <authorList>
            <person name="Ohm R.A."/>
            <person name="Feau N."/>
            <person name="Henrissat B."/>
            <person name="Schoch C.L."/>
            <person name="Horwitz B.A."/>
            <person name="Barry K.W."/>
            <person name="Condon B.J."/>
            <person name="Copeland A.C."/>
            <person name="Dhillon B."/>
            <person name="Glaser F."/>
            <person name="Hesse C.N."/>
            <person name="Kosti I."/>
            <person name="LaButti K."/>
            <person name="Lindquist E.A."/>
            <person name="Lucas S."/>
            <person name="Salamov A.A."/>
            <person name="Bradshaw R.E."/>
            <person name="Ciuffetti L."/>
            <person name="Hamelin R.C."/>
            <person name="Kema G.H.J."/>
            <person name="Lawrence C."/>
            <person name="Scott J.A."/>
            <person name="Spatafora J.W."/>
            <person name="Turgeon B.G."/>
            <person name="de Wit P.J.G.M."/>
            <person name="Zhong S."/>
            <person name="Goodwin S.B."/>
            <person name="Grigoriev I.V."/>
        </authorList>
    </citation>
    <scope>NUCLEOTIDE SEQUENCE [LARGE SCALE GENOMIC DNA]</scope>
    <source>
        <strain evidence="2 3">UAMH 10762</strain>
    </source>
</reference>
<dbReference type="OMA" id="WMEAQEN"/>
<name>M2MJR7_BAUPA</name>
<dbReference type="HOGENOM" id="CLU_1532254_0_0_1"/>
<protein>
    <submittedName>
        <fullName evidence="2">Uncharacterized protein</fullName>
    </submittedName>
</protein>
<keyword evidence="1" id="KW-1133">Transmembrane helix</keyword>
<feature type="transmembrane region" description="Helical" evidence="1">
    <location>
        <begin position="140"/>
        <end position="160"/>
    </location>
</feature>
<dbReference type="RefSeq" id="XP_007681102.1">
    <property type="nucleotide sequence ID" value="XM_007682912.1"/>
</dbReference>
<sequence length="175" mass="19217">MAFNGVRLFRYALLGEIGSNVMGALPCLLAPETVLSYLVRGPNDITPVAKSLTQWYACCHPRFQRPTNRKVRFGGMILTAFTIPIILSYPNPRPSQGGDPQIVAWRRLAYMTLGAGEVGLGTIAMIQFLQGDSGFTDSALLGVMAFMGVFSAMRGFFLYARPSWMEAQENAKKAQ</sequence>
<feature type="transmembrane region" description="Helical" evidence="1">
    <location>
        <begin position="71"/>
        <end position="89"/>
    </location>
</feature>